<keyword evidence="3" id="KW-1133">Transmembrane helix</keyword>
<protein>
    <recommendedName>
        <fullName evidence="4">RING-type domain-containing protein</fullName>
    </recommendedName>
</protein>
<dbReference type="GO" id="GO:0008270">
    <property type="term" value="F:zinc ion binding"/>
    <property type="evidence" value="ECO:0007669"/>
    <property type="project" value="UniProtKB-KW"/>
</dbReference>
<feature type="compositionally biased region" description="Polar residues" evidence="2">
    <location>
        <begin position="193"/>
        <end position="204"/>
    </location>
</feature>
<evidence type="ECO:0000256" key="2">
    <source>
        <dbReference type="SAM" id="MobiDB-lite"/>
    </source>
</evidence>
<name>A0A7S1TJ70_9RHOD</name>
<keyword evidence="1" id="KW-0863">Zinc-finger</keyword>
<dbReference type="InterPro" id="IPR039043">
    <property type="entry name" value="ZFPL1"/>
</dbReference>
<evidence type="ECO:0000259" key="4">
    <source>
        <dbReference type="PROSITE" id="PS50089"/>
    </source>
</evidence>
<feature type="transmembrane region" description="Helical" evidence="3">
    <location>
        <begin position="247"/>
        <end position="270"/>
    </location>
</feature>
<feature type="domain" description="RING-type" evidence="4">
    <location>
        <begin position="56"/>
        <end position="96"/>
    </location>
</feature>
<dbReference type="GO" id="GO:0016020">
    <property type="term" value="C:membrane"/>
    <property type="evidence" value="ECO:0007669"/>
    <property type="project" value="UniProtKB-SubCell"/>
</dbReference>
<dbReference type="EMBL" id="HBGH01018450">
    <property type="protein sequence ID" value="CAD9238157.1"/>
    <property type="molecule type" value="Transcribed_RNA"/>
</dbReference>
<dbReference type="AlphaFoldDB" id="A0A7S1TJ70"/>
<keyword evidence="3" id="KW-0812">Transmembrane</keyword>
<evidence type="ECO:0000256" key="1">
    <source>
        <dbReference type="PROSITE-ProRule" id="PRU00175"/>
    </source>
</evidence>
<keyword evidence="1" id="KW-0862">Zinc</keyword>
<proteinExistence type="predicted"/>
<dbReference type="InterPro" id="IPR013083">
    <property type="entry name" value="Znf_RING/FYVE/PHD"/>
</dbReference>
<feature type="compositionally biased region" description="Low complexity" evidence="2">
    <location>
        <begin position="134"/>
        <end position="144"/>
    </location>
</feature>
<dbReference type="PANTHER" id="PTHR12981:SF0">
    <property type="entry name" value="ZINC FINGER PROTEIN-LIKE 1"/>
    <property type="match status" value="1"/>
</dbReference>
<keyword evidence="1" id="KW-0479">Metal-binding</keyword>
<organism evidence="5">
    <name type="scientific">Compsopogon caeruleus</name>
    <dbReference type="NCBI Taxonomy" id="31354"/>
    <lineage>
        <taxon>Eukaryota</taxon>
        <taxon>Rhodophyta</taxon>
        <taxon>Compsopogonophyceae</taxon>
        <taxon>Compsopogonales</taxon>
        <taxon>Compsopogonaceae</taxon>
        <taxon>Compsopogon</taxon>
    </lineage>
</organism>
<feature type="compositionally biased region" description="Polar residues" evidence="2">
    <location>
        <begin position="170"/>
        <end position="186"/>
    </location>
</feature>
<sequence>MGRCGECRRQTQNFCYVHQAFVCSPCVVTVPLHERCVVSSYRKWVQDSSYEWPPTCVTCQDRLEGDQPPLRLICLHMAHHSCITSSESLGHKCPACGEPILPSSEDETPIAQILKNQLKGSAWVQPALSSTVSHSESVPSSAQVDSSGISIPVDLTPAEVGHGPEIKTPLVQSPSADSRSEVSIPNGSRDVVASSSTTVEPSILSQPSRTLRVLDGSEERSRKYKKLFRKGWIEISRRWRVWRRYFLARKGLVLAAFTGLALLFLIFAFYEGDDSSAGPVRKASEAEHRVLQAAESELHKLAGSERMYDIREKVRRTHERIREGSKALKQSNPNGPVGIF</sequence>
<dbReference type="Pfam" id="PF25993">
    <property type="entry name" value="zf-B_box_ZFPL1"/>
    <property type="match status" value="1"/>
</dbReference>
<dbReference type="PANTHER" id="PTHR12981">
    <property type="entry name" value="ZINC FINGER PROTEIN-LIKE 1"/>
    <property type="match status" value="1"/>
</dbReference>
<accession>A0A7S1TJ70</accession>
<feature type="region of interest" description="Disordered" evidence="2">
    <location>
        <begin position="134"/>
        <end position="204"/>
    </location>
</feature>
<dbReference type="InterPro" id="IPR058731">
    <property type="entry name" value="Znf-B_box_ZFPL1-like"/>
</dbReference>
<dbReference type="GO" id="GO:0005794">
    <property type="term" value="C:Golgi apparatus"/>
    <property type="evidence" value="ECO:0007669"/>
    <property type="project" value="TreeGrafter"/>
</dbReference>
<reference evidence="5" key="1">
    <citation type="submission" date="2021-01" db="EMBL/GenBank/DDBJ databases">
        <authorList>
            <person name="Corre E."/>
            <person name="Pelletier E."/>
            <person name="Niang G."/>
            <person name="Scheremetjew M."/>
            <person name="Finn R."/>
            <person name="Kale V."/>
            <person name="Holt S."/>
            <person name="Cochrane G."/>
            <person name="Meng A."/>
            <person name="Brown T."/>
            <person name="Cohen L."/>
        </authorList>
    </citation>
    <scope>NUCLEOTIDE SEQUENCE</scope>
    <source>
        <strain evidence="5">SAG 36.94</strain>
    </source>
</reference>
<dbReference type="PROSITE" id="PS50089">
    <property type="entry name" value="ZF_RING_2"/>
    <property type="match status" value="1"/>
</dbReference>
<keyword evidence="3" id="KW-0472">Membrane</keyword>
<dbReference type="InterPro" id="IPR001841">
    <property type="entry name" value="Znf_RING"/>
</dbReference>
<gene>
    <name evidence="5" type="ORF">CCAE0312_LOCUS10259</name>
</gene>
<evidence type="ECO:0000256" key="3">
    <source>
        <dbReference type="SAM" id="Phobius"/>
    </source>
</evidence>
<dbReference type="SUPFAM" id="SSF57850">
    <property type="entry name" value="RING/U-box"/>
    <property type="match status" value="1"/>
</dbReference>
<feature type="region of interest" description="Disordered" evidence="2">
    <location>
        <begin position="321"/>
        <end position="340"/>
    </location>
</feature>
<dbReference type="Gene3D" id="3.30.40.10">
    <property type="entry name" value="Zinc/RING finger domain, C3HC4 (zinc finger)"/>
    <property type="match status" value="1"/>
</dbReference>
<evidence type="ECO:0000313" key="5">
    <source>
        <dbReference type="EMBL" id="CAD9238157.1"/>
    </source>
</evidence>